<feature type="transmembrane region" description="Helical" evidence="8">
    <location>
        <begin position="72"/>
        <end position="91"/>
    </location>
</feature>
<sequence>MTLLIITCCVFATTTGYDSGLMNGINMMPQYIDWFQLTTVTLALNTCATYIGWFLAAFLMGPVVERAGRKGGVIVSILLKLVGIALMTSAQGVGMFLAGRIILGWAKGTVAIASSTWLAETLPAHIRGRGLSVTYSVFFVGALIASGICYGTANIASSWSWRLPCLLMSMWSLICICVLFATPESPRWLVYHDKGEDALRVLASIYADGDMSSPVVLQEYRNILETIEREREGRKNPSYKALVKTPSARKRLMLALSVAVISMLSGNNIVSYYLGAMLTTAGVYDQTARFQINIVLNAWSLVCALTGTSLMDKAGRKTLCLIACCMMTVGLFLVGALTRFYGNGASASGVYATVAMIFVFQGSYSFGITPITQLYPPEVLGYSMRANGMAAWTFVVNICGLFSTLVMPIALASIGWRLYLINGGWDALQALFVAFFWIETKGMSLENIDRIINGQKPLGEIGSEDRVSSDDVGSSTKDKDLMTEKDYPRQ</sequence>
<feature type="transmembrane region" description="Helical" evidence="8">
    <location>
        <begin position="418"/>
        <end position="438"/>
    </location>
</feature>
<evidence type="ECO:0000256" key="8">
    <source>
        <dbReference type="SAM" id="Phobius"/>
    </source>
</evidence>
<evidence type="ECO:0000256" key="2">
    <source>
        <dbReference type="ARBA" id="ARBA00010992"/>
    </source>
</evidence>
<dbReference type="SUPFAM" id="SSF103473">
    <property type="entry name" value="MFS general substrate transporter"/>
    <property type="match status" value="1"/>
</dbReference>
<dbReference type="HOGENOM" id="CLU_001265_30_13_1"/>
<evidence type="ECO:0000256" key="3">
    <source>
        <dbReference type="ARBA" id="ARBA00022448"/>
    </source>
</evidence>
<dbReference type="InterPro" id="IPR050360">
    <property type="entry name" value="MFS_Sugar_Transporters"/>
</dbReference>
<feature type="chain" id="PRO_5001771942" description="Major facilitator superfamily (MFS) profile domain-containing protein" evidence="9">
    <location>
        <begin position="17"/>
        <end position="490"/>
    </location>
</feature>
<dbReference type="GO" id="GO:0016020">
    <property type="term" value="C:membrane"/>
    <property type="evidence" value="ECO:0007669"/>
    <property type="project" value="UniProtKB-SubCell"/>
</dbReference>
<dbReference type="Pfam" id="PF00083">
    <property type="entry name" value="Sugar_tr"/>
    <property type="match status" value="1"/>
</dbReference>
<dbReference type="OrthoDB" id="4540492at2759"/>
<organism evidence="11 12">
    <name type="scientific">Stachybotrys chartarum (strain CBS 109288 / IBT 7711)</name>
    <name type="common">Toxic black mold</name>
    <name type="synonym">Stilbospora chartarum</name>
    <dbReference type="NCBI Taxonomy" id="1280523"/>
    <lineage>
        <taxon>Eukaryota</taxon>
        <taxon>Fungi</taxon>
        <taxon>Dikarya</taxon>
        <taxon>Ascomycota</taxon>
        <taxon>Pezizomycotina</taxon>
        <taxon>Sordariomycetes</taxon>
        <taxon>Hypocreomycetidae</taxon>
        <taxon>Hypocreales</taxon>
        <taxon>Stachybotryaceae</taxon>
        <taxon>Stachybotrys</taxon>
    </lineage>
</organism>
<keyword evidence="3" id="KW-0813">Transport</keyword>
<comment type="subcellular location">
    <subcellularLocation>
        <location evidence="1">Membrane</location>
        <topology evidence="1">Multi-pass membrane protein</topology>
    </subcellularLocation>
</comment>
<comment type="similarity">
    <text evidence="2">Belongs to the major facilitator superfamily. Sugar transporter (TC 2.A.1.1) family.</text>
</comment>
<evidence type="ECO:0000256" key="4">
    <source>
        <dbReference type="ARBA" id="ARBA00022692"/>
    </source>
</evidence>
<name>A0A084BBU6_STACB</name>
<feature type="transmembrane region" description="Helical" evidence="8">
    <location>
        <begin position="318"/>
        <end position="337"/>
    </location>
</feature>
<proteinExistence type="inferred from homology"/>
<gene>
    <name evidence="11" type="ORF">S7711_01364</name>
</gene>
<protein>
    <recommendedName>
        <fullName evidence="10">Major facilitator superfamily (MFS) profile domain-containing protein</fullName>
    </recommendedName>
</protein>
<feature type="transmembrane region" description="Helical" evidence="8">
    <location>
        <begin position="252"/>
        <end position="274"/>
    </location>
</feature>
<evidence type="ECO:0000256" key="1">
    <source>
        <dbReference type="ARBA" id="ARBA00004141"/>
    </source>
</evidence>
<feature type="transmembrane region" description="Helical" evidence="8">
    <location>
        <begin position="159"/>
        <end position="181"/>
    </location>
</feature>
<feature type="domain" description="Major facilitator superfamily (MFS) profile" evidence="10">
    <location>
        <begin position="4"/>
        <end position="441"/>
    </location>
</feature>
<evidence type="ECO:0000313" key="12">
    <source>
        <dbReference type="Proteomes" id="UP000028045"/>
    </source>
</evidence>
<feature type="transmembrane region" description="Helical" evidence="8">
    <location>
        <begin position="389"/>
        <end position="412"/>
    </location>
</feature>
<reference evidence="11 12" key="1">
    <citation type="journal article" date="2014" name="BMC Genomics">
        <title>Comparative genome sequencing reveals chemotype-specific gene clusters in the toxigenic black mold Stachybotrys.</title>
        <authorList>
            <person name="Semeiks J."/>
            <person name="Borek D."/>
            <person name="Otwinowski Z."/>
            <person name="Grishin N.V."/>
        </authorList>
    </citation>
    <scope>NUCLEOTIDE SEQUENCE [LARGE SCALE GENOMIC DNA]</scope>
    <source>
        <strain evidence="12">CBS 109288 / IBT 7711</strain>
    </source>
</reference>
<dbReference type="EMBL" id="KL647405">
    <property type="protein sequence ID" value="KEY75025.1"/>
    <property type="molecule type" value="Genomic_DNA"/>
</dbReference>
<evidence type="ECO:0000259" key="10">
    <source>
        <dbReference type="PROSITE" id="PS50850"/>
    </source>
</evidence>
<feature type="region of interest" description="Disordered" evidence="7">
    <location>
        <begin position="458"/>
        <end position="490"/>
    </location>
</feature>
<evidence type="ECO:0000256" key="5">
    <source>
        <dbReference type="ARBA" id="ARBA00022989"/>
    </source>
</evidence>
<feature type="transmembrane region" description="Helical" evidence="8">
    <location>
        <begin position="40"/>
        <end position="60"/>
    </location>
</feature>
<keyword evidence="6 8" id="KW-0472">Membrane</keyword>
<dbReference type="PANTHER" id="PTHR48022:SF31">
    <property type="entry name" value="HEXOSE TRANSPORTER"/>
    <property type="match status" value="1"/>
</dbReference>
<dbReference type="InterPro" id="IPR036259">
    <property type="entry name" value="MFS_trans_sf"/>
</dbReference>
<keyword evidence="9" id="KW-0732">Signal</keyword>
<evidence type="ECO:0000313" key="11">
    <source>
        <dbReference type="EMBL" id="KEY75025.1"/>
    </source>
</evidence>
<accession>A0A084BBU6</accession>
<dbReference type="GO" id="GO:0005351">
    <property type="term" value="F:carbohydrate:proton symporter activity"/>
    <property type="evidence" value="ECO:0007669"/>
    <property type="project" value="TreeGrafter"/>
</dbReference>
<feature type="transmembrane region" description="Helical" evidence="8">
    <location>
        <begin position="131"/>
        <end position="153"/>
    </location>
</feature>
<keyword evidence="4 8" id="KW-0812">Transmembrane</keyword>
<feature type="transmembrane region" description="Helical" evidence="8">
    <location>
        <begin position="294"/>
        <end position="311"/>
    </location>
</feature>
<feature type="transmembrane region" description="Helical" evidence="8">
    <location>
        <begin position="97"/>
        <end position="119"/>
    </location>
</feature>
<dbReference type="InterPro" id="IPR005828">
    <property type="entry name" value="MFS_sugar_transport-like"/>
</dbReference>
<keyword evidence="5 8" id="KW-1133">Transmembrane helix</keyword>
<dbReference type="Proteomes" id="UP000028045">
    <property type="component" value="Unassembled WGS sequence"/>
</dbReference>
<keyword evidence="12" id="KW-1185">Reference proteome</keyword>
<dbReference type="InterPro" id="IPR005829">
    <property type="entry name" value="Sugar_transporter_CS"/>
</dbReference>
<dbReference type="PROSITE" id="PS50850">
    <property type="entry name" value="MFS"/>
    <property type="match status" value="1"/>
</dbReference>
<dbReference type="InterPro" id="IPR020846">
    <property type="entry name" value="MFS_dom"/>
</dbReference>
<evidence type="ECO:0000256" key="9">
    <source>
        <dbReference type="SAM" id="SignalP"/>
    </source>
</evidence>
<dbReference type="PANTHER" id="PTHR48022">
    <property type="entry name" value="PLASTIDIC GLUCOSE TRANSPORTER 4"/>
    <property type="match status" value="1"/>
</dbReference>
<evidence type="ECO:0000256" key="7">
    <source>
        <dbReference type="SAM" id="MobiDB-lite"/>
    </source>
</evidence>
<feature type="signal peptide" evidence="9">
    <location>
        <begin position="1"/>
        <end position="16"/>
    </location>
</feature>
<dbReference type="AlphaFoldDB" id="A0A084BBU6"/>
<feature type="transmembrane region" description="Helical" evidence="8">
    <location>
        <begin position="349"/>
        <end position="368"/>
    </location>
</feature>
<feature type="compositionally biased region" description="Basic and acidic residues" evidence="7">
    <location>
        <begin position="476"/>
        <end position="490"/>
    </location>
</feature>
<dbReference type="Gene3D" id="1.20.1250.20">
    <property type="entry name" value="MFS general substrate transporter like domains"/>
    <property type="match status" value="1"/>
</dbReference>
<dbReference type="PROSITE" id="PS00216">
    <property type="entry name" value="SUGAR_TRANSPORT_1"/>
    <property type="match status" value="1"/>
</dbReference>
<evidence type="ECO:0000256" key="6">
    <source>
        <dbReference type="ARBA" id="ARBA00023136"/>
    </source>
</evidence>
<dbReference type="FunFam" id="1.20.1250.20:FF:000134">
    <property type="entry name" value="MFS sugar transporter protein"/>
    <property type="match status" value="1"/>
</dbReference>